<dbReference type="Proteomes" id="UP001418222">
    <property type="component" value="Unassembled WGS sequence"/>
</dbReference>
<name>A0AAP0B5Z0_9ASPA</name>
<gene>
    <name evidence="1" type="ORF">KSP39_PZI016299</name>
</gene>
<proteinExistence type="predicted"/>
<sequence length="188" mass="21286">MARLSKIGIGSELVSTGIADLSDDFHNLLLLLEVVGLSFVLEHPCKVLLPDVDEFFQNARVKRNGRILKSNVRGIKIKLSTPIVSKLLRLPVIDEEDDLTKEDHDRACRFCGVSIDVSTIRCPDLNLESKLLVHILGKVLLYRTSSISFITNDFFDMMTAVICRKKFQWGMMISIKSRKALRHQTMAE</sequence>
<dbReference type="EMBL" id="JBBWWQ010000014">
    <property type="protein sequence ID" value="KAK8930481.1"/>
    <property type="molecule type" value="Genomic_DNA"/>
</dbReference>
<comment type="caution">
    <text evidence="1">The sequence shown here is derived from an EMBL/GenBank/DDBJ whole genome shotgun (WGS) entry which is preliminary data.</text>
</comment>
<dbReference type="AlphaFoldDB" id="A0AAP0B5Z0"/>
<reference evidence="1 2" key="1">
    <citation type="journal article" date="2022" name="Nat. Plants">
        <title>Genomes of leafy and leafless Platanthera orchids illuminate the evolution of mycoheterotrophy.</title>
        <authorList>
            <person name="Li M.H."/>
            <person name="Liu K.W."/>
            <person name="Li Z."/>
            <person name="Lu H.C."/>
            <person name="Ye Q.L."/>
            <person name="Zhang D."/>
            <person name="Wang J.Y."/>
            <person name="Li Y.F."/>
            <person name="Zhong Z.M."/>
            <person name="Liu X."/>
            <person name="Yu X."/>
            <person name="Liu D.K."/>
            <person name="Tu X.D."/>
            <person name="Liu B."/>
            <person name="Hao Y."/>
            <person name="Liao X.Y."/>
            <person name="Jiang Y.T."/>
            <person name="Sun W.H."/>
            <person name="Chen J."/>
            <person name="Chen Y.Q."/>
            <person name="Ai Y."/>
            <person name="Zhai J.W."/>
            <person name="Wu S.S."/>
            <person name="Zhou Z."/>
            <person name="Hsiao Y.Y."/>
            <person name="Wu W.L."/>
            <person name="Chen Y.Y."/>
            <person name="Lin Y.F."/>
            <person name="Hsu J.L."/>
            <person name="Li C.Y."/>
            <person name="Wang Z.W."/>
            <person name="Zhao X."/>
            <person name="Zhong W.Y."/>
            <person name="Ma X.K."/>
            <person name="Ma L."/>
            <person name="Huang J."/>
            <person name="Chen G.Z."/>
            <person name="Huang M.Z."/>
            <person name="Huang L."/>
            <person name="Peng D.H."/>
            <person name="Luo Y.B."/>
            <person name="Zou S.Q."/>
            <person name="Chen S.P."/>
            <person name="Lan S."/>
            <person name="Tsai W.C."/>
            <person name="Van de Peer Y."/>
            <person name="Liu Z.J."/>
        </authorList>
    </citation>
    <scope>NUCLEOTIDE SEQUENCE [LARGE SCALE GENOMIC DNA]</scope>
    <source>
        <strain evidence="1">Lor287</strain>
    </source>
</reference>
<keyword evidence="2" id="KW-1185">Reference proteome</keyword>
<protein>
    <submittedName>
        <fullName evidence="1">Uncharacterized protein</fullName>
    </submittedName>
</protein>
<evidence type="ECO:0000313" key="1">
    <source>
        <dbReference type="EMBL" id="KAK8930481.1"/>
    </source>
</evidence>
<organism evidence="1 2">
    <name type="scientific">Platanthera zijinensis</name>
    <dbReference type="NCBI Taxonomy" id="2320716"/>
    <lineage>
        <taxon>Eukaryota</taxon>
        <taxon>Viridiplantae</taxon>
        <taxon>Streptophyta</taxon>
        <taxon>Embryophyta</taxon>
        <taxon>Tracheophyta</taxon>
        <taxon>Spermatophyta</taxon>
        <taxon>Magnoliopsida</taxon>
        <taxon>Liliopsida</taxon>
        <taxon>Asparagales</taxon>
        <taxon>Orchidaceae</taxon>
        <taxon>Orchidoideae</taxon>
        <taxon>Orchideae</taxon>
        <taxon>Orchidinae</taxon>
        <taxon>Platanthera</taxon>
    </lineage>
</organism>
<accession>A0AAP0B5Z0</accession>
<evidence type="ECO:0000313" key="2">
    <source>
        <dbReference type="Proteomes" id="UP001418222"/>
    </source>
</evidence>